<dbReference type="InterPro" id="IPR013766">
    <property type="entry name" value="Thioredoxin_domain"/>
</dbReference>
<dbReference type="Gene3D" id="3.40.30.10">
    <property type="entry name" value="Glutaredoxin"/>
    <property type="match status" value="1"/>
</dbReference>
<name>A0A5B8XY42_9DELT</name>
<dbReference type="GO" id="GO:0016491">
    <property type="term" value="F:oxidoreductase activity"/>
    <property type="evidence" value="ECO:0007669"/>
    <property type="project" value="InterPro"/>
</dbReference>
<dbReference type="AlphaFoldDB" id="A0A5B8XY42"/>
<keyword evidence="4" id="KW-1185">Reference proteome</keyword>
<sequence>MRYLLVTLISLIISSNAAAECPADRDWSDELSVHQGYEELQGKKVILEFWATWCAPCVVSLKHAQELASDRVAVVAINSEKDTHRAQSFLKKYALDPKVIWDTDSRILERVAPRAFPWTIVLDANHCEIWSASGAHPDTLEELKKVVE</sequence>
<dbReference type="RefSeq" id="WP_146963500.1">
    <property type="nucleotide sequence ID" value="NZ_CP042467.1"/>
</dbReference>
<keyword evidence="1" id="KW-0732">Signal</keyword>
<evidence type="ECO:0000313" key="4">
    <source>
        <dbReference type="Proteomes" id="UP000321595"/>
    </source>
</evidence>
<reference evidence="3 4" key="1">
    <citation type="submission" date="2019-08" db="EMBL/GenBank/DDBJ databases">
        <authorList>
            <person name="Liang Q."/>
        </authorList>
    </citation>
    <scope>NUCLEOTIDE SEQUENCE [LARGE SCALE GENOMIC DNA]</scope>
    <source>
        <strain evidence="3 4">V1718</strain>
    </source>
</reference>
<dbReference type="PANTHER" id="PTHR42852">
    <property type="entry name" value="THIOL:DISULFIDE INTERCHANGE PROTEIN DSBE"/>
    <property type="match status" value="1"/>
</dbReference>
<dbReference type="InterPro" id="IPR050553">
    <property type="entry name" value="Thioredoxin_ResA/DsbE_sf"/>
</dbReference>
<proteinExistence type="predicted"/>
<dbReference type="Proteomes" id="UP000321595">
    <property type="component" value="Chromosome"/>
</dbReference>
<feature type="signal peptide" evidence="1">
    <location>
        <begin position="1"/>
        <end position="19"/>
    </location>
</feature>
<accession>A0A5B8XY42</accession>
<evidence type="ECO:0000256" key="1">
    <source>
        <dbReference type="SAM" id="SignalP"/>
    </source>
</evidence>
<organism evidence="3 4">
    <name type="scientific">Microvenator marinus</name>
    <dbReference type="NCBI Taxonomy" id="2600177"/>
    <lineage>
        <taxon>Bacteria</taxon>
        <taxon>Deltaproteobacteria</taxon>
        <taxon>Bradymonadales</taxon>
        <taxon>Microvenatoraceae</taxon>
        <taxon>Microvenator</taxon>
    </lineage>
</organism>
<evidence type="ECO:0000259" key="2">
    <source>
        <dbReference type="PROSITE" id="PS51352"/>
    </source>
</evidence>
<dbReference type="SUPFAM" id="SSF52833">
    <property type="entry name" value="Thioredoxin-like"/>
    <property type="match status" value="1"/>
</dbReference>
<dbReference type="PANTHER" id="PTHR42852:SF17">
    <property type="entry name" value="THIOREDOXIN-LIKE PROTEIN HI_1115"/>
    <property type="match status" value="1"/>
</dbReference>
<feature type="chain" id="PRO_5022896606" evidence="1">
    <location>
        <begin position="20"/>
        <end position="148"/>
    </location>
</feature>
<dbReference type="CDD" id="cd02966">
    <property type="entry name" value="TlpA_like_family"/>
    <property type="match status" value="1"/>
</dbReference>
<dbReference type="InterPro" id="IPR013740">
    <property type="entry name" value="Redoxin"/>
</dbReference>
<dbReference type="OrthoDB" id="9813820at2"/>
<dbReference type="InterPro" id="IPR036249">
    <property type="entry name" value="Thioredoxin-like_sf"/>
</dbReference>
<dbReference type="KEGG" id="bbae:FRD01_23305"/>
<evidence type="ECO:0000313" key="3">
    <source>
        <dbReference type="EMBL" id="QED30107.1"/>
    </source>
</evidence>
<gene>
    <name evidence="3" type="ORF">FRD01_23305</name>
</gene>
<feature type="domain" description="Thioredoxin" evidence="2">
    <location>
        <begin position="10"/>
        <end position="148"/>
    </location>
</feature>
<protein>
    <submittedName>
        <fullName evidence="3">TlpA family protein disulfide reductase</fullName>
    </submittedName>
</protein>
<dbReference type="Pfam" id="PF08534">
    <property type="entry name" value="Redoxin"/>
    <property type="match status" value="1"/>
</dbReference>
<dbReference type="PROSITE" id="PS51352">
    <property type="entry name" value="THIOREDOXIN_2"/>
    <property type="match status" value="1"/>
</dbReference>
<dbReference type="EMBL" id="CP042467">
    <property type="protein sequence ID" value="QED30107.1"/>
    <property type="molecule type" value="Genomic_DNA"/>
</dbReference>